<dbReference type="InterPro" id="IPR044044">
    <property type="entry name" value="DUF5679"/>
</dbReference>
<proteinExistence type="predicted"/>
<protein>
    <recommendedName>
        <fullName evidence="2">DUF5679 domain-containing protein</fullName>
    </recommendedName>
</protein>
<accession>A0A2Z6R6G4</accession>
<comment type="caution">
    <text evidence="3">The sequence shown here is derived from an EMBL/GenBank/DDBJ whole genome shotgun (WGS) entry which is preliminary data.</text>
</comment>
<gene>
    <name evidence="3" type="ORF">RclHR1_14940008</name>
</gene>
<sequence>MTEIYCTKCRKKTETSSEVQDMTDKGRYQIYGDCIICGMHKNTLTGENWEVKLHSKREVLDAKKKRKKMATNKKAKKLGFKILDANDKVQAYIKRPTTPPSTSRLESDQEEGIPTPIQSDQEIEIPASTQGDGTVSEYFELIKMFAIARNEDLDDVDIKVKFILGLKLDNAKRAKEFGFEKPLKEIVEHLVG</sequence>
<evidence type="ECO:0000313" key="4">
    <source>
        <dbReference type="Proteomes" id="UP000247702"/>
    </source>
</evidence>
<name>A0A2Z6R6G4_9GLOM</name>
<keyword evidence="4" id="KW-1185">Reference proteome</keyword>
<feature type="region of interest" description="Disordered" evidence="1">
    <location>
        <begin position="93"/>
        <end position="123"/>
    </location>
</feature>
<organism evidence="3 4">
    <name type="scientific">Rhizophagus clarus</name>
    <dbReference type="NCBI Taxonomy" id="94130"/>
    <lineage>
        <taxon>Eukaryota</taxon>
        <taxon>Fungi</taxon>
        <taxon>Fungi incertae sedis</taxon>
        <taxon>Mucoromycota</taxon>
        <taxon>Glomeromycotina</taxon>
        <taxon>Glomeromycetes</taxon>
        <taxon>Glomerales</taxon>
        <taxon>Glomeraceae</taxon>
        <taxon>Rhizophagus</taxon>
    </lineage>
</organism>
<evidence type="ECO:0000256" key="1">
    <source>
        <dbReference type="SAM" id="MobiDB-lite"/>
    </source>
</evidence>
<reference evidence="3 4" key="1">
    <citation type="submission" date="2017-11" db="EMBL/GenBank/DDBJ databases">
        <title>The genome of Rhizophagus clarus HR1 reveals common genetic basis of auxotrophy among arbuscular mycorrhizal fungi.</title>
        <authorList>
            <person name="Kobayashi Y."/>
        </authorList>
    </citation>
    <scope>NUCLEOTIDE SEQUENCE [LARGE SCALE GENOMIC DNA]</scope>
    <source>
        <strain evidence="3 4">HR1</strain>
    </source>
</reference>
<dbReference type="Proteomes" id="UP000247702">
    <property type="component" value="Unassembled WGS sequence"/>
</dbReference>
<evidence type="ECO:0000259" key="2">
    <source>
        <dbReference type="Pfam" id="PF18930"/>
    </source>
</evidence>
<evidence type="ECO:0000313" key="3">
    <source>
        <dbReference type="EMBL" id="GBB88376.1"/>
    </source>
</evidence>
<dbReference type="AlphaFoldDB" id="A0A2Z6R6G4"/>
<dbReference type="EMBL" id="BEXD01000551">
    <property type="protein sequence ID" value="GBB88376.1"/>
    <property type="molecule type" value="Genomic_DNA"/>
</dbReference>
<feature type="domain" description="DUF5679" evidence="2">
    <location>
        <begin position="5"/>
        <end position="44"/>
    </location>
</feature>
<dbReference type="Pfam" id="PF18930">
    <property type="entry name" value="DUF5679"/>
    <property type="match status" value="1"/>
</dbReference>